<protein>
    <submittedName>
        <fullName evidence="1">Uncharacterized protein</fullName>
    </submittedName>
</protein>
<organism evidence="1 2">
    <name type="scientific">Pluteus cervinus</name>
    <dbReference type="NCBI Taxonomy" id="181527"/>
    <lineage>
        <taxon>Eukaryota</taxon>
        <taxon>Fungi</taxon>
        <taxon>Dikarya</taxon>
        <taxon>Basidiomycota</taxon>
        <taxon>Agaricomycotina</taxon>
        <taxon>Agaricomycetes</taxon>
        <taxon>Agaricomycetidae</taxon>
        <taxon>Agaricales</taxon>
        <taxon>Pluteineae</taxon>
        <taxon>Pluteaceae</taxon>
        <taxon>Pluteus</taxon>
    </lineage>
</organism>
<keyword evidence="2" id="KW-1185">Reference proteome</keyword>
<reference evidence="1 2" key="1">
    <citation type="journal article" date="2019" name="Nat. Ecol. Evol.">
        <title>Megaphylogeny resolves global patterns of mushroom evolution.</title>
        <authorList>
            <person name="Varga T."/>
            <person name="Krizsan K."/>
            <person name="Foldi C."/>
            <person name="Dima B."/>
            <person name="Sanchez-Garcia M."/>
            <person name="Sanchez-Ramirez S."/>
            <person name="Szollosi G.J."/>
            <person name="Szarkandi J.G."/>
            <person name="Papp V."/>
            <person name="Albert L."/>
            <person name="Andreopoulos W."/>
            <person name="Angelini C."/>
            <person name="Antonin V."/>
            <person name="Barry K.W."/>
            <person name="Bougher N.L."/>
            <person name="Buchanan P."/>
            <person name="Buyck B."/>
            <person name="Bense V."/>
            <person name="Catcheside P."/>
            <person name="Chovatia M."/>
            <person name="Cooper J."/>
            <person name="Damon W."/>
            <person name="Desjardin D."/>
            <person name="Finy P."/>
            <person name="Geml J."/>
            <person name="Haridas S."/>
            <person name="Hughes K."/>
            <person name="Justo A."/>
            <person name="Karasinski D."/>
            <person name="Kautmanova I."/>
            <person name="Kiss B."/>
            <person name="Kocsube S."/>
            <person name="Kotiranta H."/>
            <person name="LaButti K.M."/>
            <person name="Lechner B.E."/>
            <person name="Liimatainen K."/>
            <person name="Lipzen A."/>
            <person name="Lukacs Z."/>
            <person name="Mihaltcheva S."/>
            <person name="Morgado L.N."/>
            <person name="Niskanen T."/>
            <person name="Noordeloos M.E."/>
            <person name="Ohm R.A."/>
            <person name="Ortiz-Santana B."/>
            <person name="Ovrebo C."/>
            <person name="Racz N."/>
            <person name="Riley R."/>
            <person name="Savchenko A."/>
            <person name="Shiryaev A."/>
            <person name="Soop K."/>
            <person name="Spirin V."/>
            <person name="Szebenyi C."/>
            <person name="Tomsovsky M."/>
            <person name="Tulloss R.E."/>
            <person name="Uehling J."/>
            <person name="Grigoriev I.V."/>
            <person name="Vagvolgyi C."/>
            <person name="Papp T."/>
            <person name="Martin F.M."/>
            <person name="Miettinen O."/>
            <person name="Hibbett D.S."/>
            <person name="Nagy L.G."/>
        </authorList>
    </citation>
    <scope>NUCLEOTIDE SEQUENCE [LARGE SCALE GENOMIC DNA]</scope>
    <source>
        <strain evidence="1 2">NL-1719</strain>
    </source>
</reference>
<name>A0ACD3ARG8_9AGAR</name>
<evidence type="ECO:0000313" key="1">
    <source>
        <dbReference type="EMBL" id="TFK68316.1"/>
    </source>
</evidence>
<dbReference type="Proteomes" id="UP000308600">
    <property type="component" value="Unassembled WGS sequence"/>
</dbReference>
<accession>A0ACD3ARG8</accession>
<sequence length="411" mass="46199">MKPIQTSPHTPSTDQPFSPSEMQTSPTSLEENNQPIHDLPSEANAASPSGPPDQLFNPFRSGVIAFAKLRGEQWAWDENCARLVSTSTGEFGLMDFIQALLIDVIAGQIYHALMLHLPGLYWIRISRLFGDAEKSLVDVALLLAESHPDDPDIPSLMGHPPTPANLGRSRPIRKNTTVSLANLQDEPVSYKKMKDSWNLFIEALLNEWASFNILTVLLLSAIVAILQIDAAAQDIIVRTAAFLSLIFALLSLVYGCIFTGRFHEMRKPYKGAYWARQVADIRGTNLFWNAWVFLAMPAVWLAWSLISFLLCILAFIWRTGDPILDPPKPYTKGELFACRVMTTTVLVVGCIYLLLSWFKFREYEAMYQKSTQDIIKKWSQDHIPESKAVNHGRRPTDSKPLGPSVRRPKTC</sequence>
<proteinExistence type="predicted"/>
<gene>
    <name evidence="1" type="ORF">BDN72DRAFT_841884</name>
</gene>
<evidence type="ECO:0000313" key="2">
    <source>
        <dbReference type="Proteomes" id="UP000308600"/>
    </source>
</evidence>
<dbReference type="EMBL" id="ML208354">
    <property type="protein sequence ID" value="TFK68316.1"/>
    <property type="molecule type" value="Genomic_DNA"/>
</dbReference>